<dbReference type="InterPro" id="IPR036948">
    <property type="entry name" value="Ribosomal_eL21_sf"/>
</dbReference>
<dbReference type="AlphaFoldDB" id="A0A3M6TFV0"/>
<dbReference type="Proteomes" id="UP000275408">
    <property type="component" value="Unassembled WGS sequence"/>
</dbReference>
<name>A0A3M6TFV0_POCDA</name>
<evidence type="ECO:0000256" key="3">
    <source>
        <dbReference type="ARBA" id="ARBA00023274"/>
    </source>
</evidence>
<dbReference type="EMBL" id="RCHS01003667">
    <property type="protein sequence ID" value="RMX40277.1"/>
    <property type="molecule type" value="Genomic_DNA"/>
</dbReference>
<keyword evidence="2" id="KW-0689">Ribosomal protein</keyword>
<dbReference type="GO" id="GO:0006412">
    <property type="term" value="P:translation"/>
    <property type="evidence" value="ECO:0007669"/>
    <property type="project" value="InterPro"/>
</dbReference>
<dbReference type="OrthoDB" id="5954391at2759"/>
<dbReference type="GO" id="GO:1990904">
    <property type="term" value="C:ribonucleoprotein complex"/>
    <property type="evidence" value="ECO:0007669"/>
    <property type="project" value="UniProtKB-KW"/>
</dbReference>
<sequence>MGFFFPFRPLARIPPSLFTWLEGQCNNVLILNVSTILFQLILTNGNFKLQRTVKMVNTTGIRRGTRYMFSRDFRKRGVIHLSTYLKSYKVGDIVDIKVNGAVHKGMPYKVYHGKTGRIFNVTKRAVGVVVNKQVKGKILPKRINIRVEHIKHSKCRDDFLRRVKENEQKKKEAKESGGGKVDCKRKPAVPRTAHFVRTKRNTPETLEPIPYEFVV</sequence>
<accession>A0A3M6TFV0</accession>
<dbReference type="STRING" id="46731.A0A3M6TFV0"/>
<protein>
    <recommendedName>
        <fullName evidence="4">Large ribosomal subunit protein eL21</fullName>
    </recommendedName>
    <alternativeName>
        <fullName evidence="5">60S ribosomal protein L21</fullName>
    </alternativeName>
</protein>
<dbReference type="InterPro" id="IPR001147">
    <property type="entry name" value="Ribosomal_eL21"/>
</dbReference>
<dbReference type="PROSITE" id="PS01171">
    <property type="entry name" value="RIBOSOMAL_L21E"/>
    <property type="match status" value="1"/>
</dbReference>
<dbReference type="Pfam" id="PF01157">
    <property type="entry name" value="Ribosomal_L21e"/>
    <property type="match status" value="1"/>
</dbReference>
<feature type="region of interest" description="Disordered" evidence="6">
    <location>
        <begin position="166"/>
        <end position="201"/>
    </location>
</feature>
<dbReference type="Gene3D" id="2.30.30.70">
    <property type="entry name" value="Ribosomal protein L21"/>
    <property type="match status" value="1"/>
</dbReference>
<comment type="similarity">
    <text evidence="1">Belongs to the eukaryotic ribosomal protein eL21 family.</text>
</comment>
<evidence type="ECO:0000256" key="4">
    <source>
        <dbReference type="ARBA" id="ARBA00035219"/>
    </source>
</evidence>
<dbReference type="FunFam" id="2.30.30.70:FF:000001">
    <property type="entry name" value="60S ribosomal protein L21"/>
    <property type="match status" value="1"/>
</dbReference>
<comment type="caution">
    <text evidence="7">The sequence shown here is derived from an EMBL/GenBank/DDBJ whole genome shotgun (WGS) entry which is preliminary data.</text>
</comment>
<evidence type="ECO:0000313" key="8">
    <source>
        <dbReference type="Proteomes" id="UP000275408"/>
    </source>
</evidence>
<keyword evidence="8" id="KW-1185">Reference proteome</keyword>
<proteinExistence type="inferred from homology"/>
<evidence type="ECO:0000256" key="2">
    <source>
        <dbReference type="ARBA" id="ARBA00022980"/>
    </source>
</evidence>
<organism evidence="7 8">
    <name type="scientific">Pocillopora damicornis</name>
    <name type="common">Cauliflower coral</name>
    <name type="synonym">Millepora damicornis</name>
    <dbReference type="NCBI Taxonomy" id="46731"/>
    <lineage>
        <taxon>Eukaryota</taxon>
        <taxon>Metazoa</taxon>
        <taxon>Cnidaria</taxon>
        <taxon>Anthozoa</taxon>
        <taxon>Hexacorallia</taxon>
        <taxon>Scleractinia</taxon>
        <taxon>Astrocoeniina</taxon>
        <taxon>Pocilloporidae</taxon>
        <taxon>Pocillopora</taxon>
    </lineage>
</organism>
<dbReference type="Gene3D" id="6.10.250.3260">
    <property type="match status" value="1"/>
</dbReference>
<evidence type="ECO:0000256" key="1">
    <source>
        <dbReference type="ARBA" id="ARBA00008427"/>
    </source>
</evidence>
<reference evidence="7 8" key="1">
    <citation type="journal article" date="2018" name="Sci. Rep.">
        <title>Comparative analysis of the Pocillopora damicornis genome highlights role of immune system in coral evolution.</title>
        <authorList>
            <person name="Cunning R."/>
            <person name="Bay R.A."/>
            <person name="Gillette P."/>
            <person name="Baker A.C."/>
            <person name="Traylor-Knowles N."/>
        </authorList>
    </citation>
    <scope>NUCLEOTIDE SEQUENCE [LARGE SCALE GENOMIC DNA]</scope>
    <source>
        <strain evidence="7">RSMAS</strain>
        <tissue evidence="7">Whole animal</tissue>
    </source>
</reference>
<feature type="compositionally biased region" description="Basic and acidic residues" evidence="6">
    <location>
        <begin position="166"/>
        <end position="185"/>
    </location>
</feature>
<dbReference type="PANTHER" id="PTHR20981">
    <property type="entry name" value="60S RIBOSOMAL PROTEIN L21"/>
    <property type="match status" value="1"/>
</dbReference>
<dbReference type="InterPro" id="IPR008991">
    <property type="entry name" value="Translation_prot_SH3-like_sf"/>
</dbReference>
<evidence type="ECO:0000256" key="5">
    <source>
        <dbReference type="ARBA" id="ARBA00035327"/>
    </source>
</evidence>
<evidence type="ECO:0000256" key="6">
    <source>
        <dbReference type="SAM" id="MobiDB-lite"/>
    </source>
</evidence>
<gene>
    <name evidence="7" type="ORF">pdam_00008684</name>
</gene>
<dbReference type="FunFam" id="6.10.250.3260:FF:000001">
    <property type="entry name" value="60S ribosomal protein L21"/>
    <property type="match status" value="1"/>
</dbReference>
<dbReference type="GO" id="GO:0005840">
    <property type="term" value="C:ribosome"/>
    <property type="evidence" value="ECO:0007669"/>
    <property type="project" value="UniProtKB-KW"/>
</dbReference>
<evidence type="ECO:0000313" key="7">
    <source>
        <dbReference type="EMBL" id="RMX40277.1"/>
    </source>
</evidence>
<keyword evidence="3" id="KW-0687">Ribonucleoprotein</keyword>
<dbReference type="SUPFAM" id="SSF50104">
    <property type="entry name" value="Translation proteins SH3-like domain"/>
    <property type="match status" value="1"/>
</dbReference>
<dbReference type="GO" id="GO:0003735">
    <property type="term" value="F:structural constituent of ribosome"/>
    <property type="evidence" value="ECO:0007669"/>
    <property type="project" value="InterPro"/>
</dbReference>
<dbReference type="InterPro" id="IPR018259">
    <property type="entry name" value="Ribosomal_eL21_CS"/>
</dbReference>